<feature type="compositionally biased region" description="Acidic residues" evidence="1">
    <location>
        <begin position="1"/>
        <end position="12"/>
    </location>
</feature>
<dbReference type="PANTHER" id="PTHR12774">
    <property type="entry name" value="PEROXISOMAL BIOGENESIS FACTOR 19"/>
    <property type="match status" value="1"/>
</dbReference>
<organism evidence="2 3">
    <name type="scientific">Marchantia polymorpha subsp. ruderalis</name>
    <dbReference type="NCBI Taxonomy" id="1480154"/>
    <lineage>
        <taxon>Eukaryota</taxon>
        <taxon>Viridiplantae</taxon>
        <taxon>Streptophyta</taxon>
        <taxon>Embryophyta</taxon>
        <taxon>Marchantiophyta</taxon>
        <taxon>Marchantiopsida</taxon>
        <taxon>Marchantiidae</taxon>
        <taxon>Marchantiales</taxon>
        <taxon>Marchantiaceae</taxon>
        <taxon>Marchantia</taxon>
    </lineage>
</organism>
<evidence type="ECO:0000313" key="2">
    <source>
        <dbReference type="EMBL" id="OAE24063.1"/>
    </source>
</evidence>
<dbReference type="Gene3D" id="1.20.120.900">
    <property type="entry name" value="Pex19, mPTS binding domain"/>
    <property type="match status" value="1"/>
</dbReference>
<dbReference type="EMBL" id="LVLJ01002686">
    <property type="protein sequence ID" value="OAE24063.1"/>
    <property type="molecule type" value="Genomic_DNA"/>
</dbReference>
<keyword evidence="3" id="KW-1185">Reference proteome</keyword>
<dbReference type="InterPro" id="IPR038322">
    <property type="entry name" value="Pex19_C_sf"/>
</dbReference>
<dbReference type="GO" id="GO:0045046">
    <property type="term" value="P:protein import into peroxisome membrane"/>
    <property type="evidence" value="ECO:0007669"/>
    <property type="project" value="TreeGrafter"/>
</dbReference>
<dbReference type="GO" id="GO:0005778">
    <property type="term" value="C:peroxisomal membrane"/>
    <property type="evidence" value="ECO:0007669"/>
    <property type="project" value="TreeGrafter"/>
</dbReference>
<proteinExistence type="predicted"/>
<evidence type="ECO:0000313" key="3">
    <source>
        <dbReference type="Proteomes" id="UP000077202"/>
    </source>
</evidence>
<feature type="compositionally biased region" description="Low complexity" evidence="1">
    <location>
        <begin position="45"/>
        <end position="58"/>
    </location>
</feature>
<protein>
    <submittedName>
        <fullName evidence="2">Uncharacterized protein</fullName>
    </submittedName>
</protein>
<dbReference type="InterPro" id="IPR006708">
    <property type="entry name" value="Pex19"/>
</dbReference>
<feature type="compositionally biased region" description="Low complexity" evidence="1">
    <location>
        <begin position="79"/>
        <end position="100"/>
    </location>
</feature>
<dbReference type="Proteomes" id="UP000077202">
    <property type="component" value="Unassembled WGS sequence"/>
</dbReference>
<name>A0A176VUG9_MARPO</name>
<dbReference type="Pfam" id="PF04614">
    <property type="entry name" value="Pex19"/>
    <property type="match status" value="1"/>
</dbReference>
<sequence length="287" mass="31523">MEDLDDLLDSALDDFKKVEISKPSPKASGKESLSKQKSAVRDSDGSGPSVSDGSTGANLGQGLGLGLPALTPGKKKSSGNKIGSSSQTGATSSGTSKQSSWTRDKSAPQRPLSATLDMLQQQTRETMGNIDVADKDELMGEELVENLMKQFEDLGGSQDMQSIMDTMMRQLLSKEVLHEPMKEIGERYPEWLAANKSQLSQEDYSRYTRQHQFILQLCDVYEATPDDFPKIMELMQNMQNCGQPPSDIVKELAPGLDLDQDGLPMYAHKQPMTTSLHVLILFCVTWA</sequence>
<feature type="region of interest" description="Disordered" evidence="1">
    <location>
        <begin position="1"/>
        <end position="111"/>
    </location>
</feature>
<evidence type="ECO:0000256" key="1">
    <source>
        <dbReference type="SAM" id="MobiDB-lite"/>
    </source>
</evidence>
<feature type="compositionally biased region" description="Basic and acidic residues" evidence="1">
    <location>
        <begin position="28"/>
        <end position="44"/>
    </location>
</feature>
<accession>A0A176VUG9</accession>
<dbReference type="AlphaFoldDB" id="A0A176VUG9"/>
<reference evidence="2" key="1">
    <citation type="submission" date="2016-03" db="EMBL/GenBank/DDBJ databases">
        <title>Mechanisms controlling the formation of the plant cell surface in tip-growing cells are functionally conserved among land plants.</title>
        <authorList>
            <person name="Honkanen S."/>
            <person name="Jones V.A."/>
            <person name="Morieri G."/>
            <person name="Champion C."/>
            <person name="Hetherington A.J."/>
            <person name="Kelly S."/>
            <person name="Saint-Marcoux D."/>
            <person name="Proust H."/>
            <person name="Prescott H."/>
            <person name="Dolan L."/>
        </authorList>
    </citation>
    <scope>NUCLEOTIDE SEQUENCE [LARGE SCALE GENOMIC DNA]</scope>
    <source>
        <tissue evidence="2">Whole gametophyte</tissue>
    </source>
</reference>
<dbReference type="PANTHER" id="PTHR12774:SF2">
    <property type="entry name" value="PEROXISOMAL BIOGENESIS FACTOR 19"/>
    <property type="match status" value="1"/>
</dbReference>
<gene>
    <name evidence="2" type="ORF">AXG93_2402s1220</name>
</gene>
<dbReference type="GO" id="GO:0033328">
    <property type="term" value="F:peroxisome membrane targeting sequence binding"/>
    <property type="evidence" value="ECO:0007669"/>
    <property type="project" value="TreeGrafter"/>
</dbReference>
<comment type="caution">
    <text evidence="2">The sequence shown here is derived from an EMBL/GenBank/DDBJ whole genome shotgun (WGS) entry which is preliminary data.</text>
</comment>